<dbReference type="EMBL" id="JAVLVU010000001">
    <property type="protein sequence ID" value="MDT3404027.1"/>
    <property type="molecule type" value="Genomic_DNA"/>
</dbReference>
<accession>A0ABU3GW85</accession>
<dbReference type="Gene3D" id="3.40.50.720">
    <property type="entry name" value="NAD(P)-binding Rossmann-like Domain"/>
    <property type="match status" value="1"/>
</dbReference>
<dbReference type="PANTHER" id="PTHR43162">
    <property type="match status" value="1"/>
</dbReference>
<dbReference type="InterPro" id="IPR036291">
    <property type="entry name" value="NAD(P)-bd_dom_sf"/>
</dbReference>
<dbReference type="SUPFAM" id="SSF51735">
    <property type="entry name" value="NAD(P)-binding Rossmann-fold domains"/>
    <property type="match status" value="1"/>
</dbReference>
<comment type="caution">
    <text evidence="2">The sequence shown here is derived from an EMBL/GenBank/DDBJ whole genome shotgun (WGS) entry which is preliminary data.</text>
</comment>
<keyword evidence="3" id="KW-1185">Reference proteome</keyword>
<proteinExistence type="predicted"/>
<evidence type="ECO:0000259" key="1">
    <source>
        <dbReference type="Pfam" id="PF05368"/>
    </source>
</evidence>
<dbReference type="PANTHER" id="PTHR43162:SF1">
    <property type="entry name" value="PRESTALK A DIFFERENTIATION PROTEIN A"/>
    <property type="match status" value="1"/>
</dbReference>
<evidence type="ECO:0000313" key="2">
    <source>
        <dbReference type="EMBL" id="MDT3404027.1"/>
    </source>
</evidence>
<feature type="domain" description="NmrA-like" evidence="1">
    <location>
        <begin position="2"/>
        <end position="251"/>
    </location>
</feature>
<name>A0ABU3GW85_9SPHI</name>
<dbReference type="InterPro" id="IPR008030">
    <property type="entry name" value="NmrA-like"/>
</dbReference>
<evidence type="ECO:0000313" key="3">
    <source>
        <dbReference type="Proteomes" id="UP001258315"/>
    </source>
</evidence>
<sequence>MKIVITGSLGNIGKPLTQKLVAAGHQVTVVSSNADRKAEIENLGAQAAIGLVSNADFLAQTFNGADAVFAMTPPNLGGSNIIANTVAAGKAYAAAFKQAGIKRIVMLSSIGGHLPAGNGPIAGIHQIEELYKQLDGIAFTFLRAGYFYTNYYNDVPLIKYNNIIGANYPDNVQLLLVHPVDIATAAAEELQRPATGSNIRYVVSDVVTPAQVAKVFGAAIGKPELPWVEFTDDQSLQGMVGAGVPEEIAALYTEMGTGFRNGNIPEHFEQSGSPVTGSIKLDDFAKEFAAKF</sequence>
<reference evidence="3" key="1">
    <citation type="submission" date="2023-07" db="EMBL/GenBank/DDBJ databases">
        <title>Functional and genomic diversity of the sorghum phyllosphere microbiome.</title>
        <authorList>
            <person name="Shade A."/>
        </authorList>
    </citation>
    <scope>NUCLEOTIDE SEQUENCE [LARGE SCALE GENOMIC DNA]</scope>
    <source>
        <strain evidence="3">SORGH_AS_0422</strain>
    </source>
</reference>
<dbReference type="Proteomes" id="UP001258315">
    <property type="component" value="Unassembled WGS sequence"/>
</dbReference>
<protein>
    <submittedName>
        <fullName evidence="2">Uncharacterized protein YbjT (DUF2867 family)</fullName>
    </submittedName>
</protein>
<dbReference type="Pfam" id="PF05368">
    <property type="entry name" value="NmrA"/>
    <property type="match status" value="1"/>
</dbReference>
<dbReference type="Gene3D" id="3.90.25.10">
    <property type="entry name" value="UDP-galactose 4-epimerase, domain 1"/>
    <property type="match status" value="1"/>
</dbReference>
<dbReference type="RefSeq" id="WP_311951367.1">
    <property type="nucleotide sequence ID" value="NZ_JAVLVU010000001.1"/>
</dbReference>
<dbReference type="InterPro" id="IPR051604">
    <property type="entry name" value="Ergot_Alk_Oxidoreductase"/>
</dbReference>
<gene>
    <name evidence="2" type="ORF">QE417_003099</name>
</gene>
<organism evidence="2 3">
    <name type="scientific">Mucilaginibacter terrae</name>
    <dbReference type="NCBI Taxonomy" id="1955052"/>
    <lineage>
        <taxon>Bacteria</taxon>
        <taxon>Pseudomonadati</taxon>
        <taxon>Bacteroidota</taxon>
        <taxon>Sphingobacteriia</taxon>
        <taxon>Sphingobacteriales</taxon>
        <taxon>Sphingobacteriaceae</taxon>
        <taxon>Mucilaginibacter</taxon>
    </lineage>
</organism>